<dbReference type="STRING" id="879212.DespoDRAFT_02168"/>
<dbReference type="HOGENOM" id="CLU_101659_1_1_7"/>
<accession>I5B3I9</accession>
<keyword evidence="10" id="KW-1185">Reference proteome</keyword>
<comment type="subcellular location">
    <subcellularLocation>
        <location evidence="1">Cell membrane</location>
        <topology evidence="1">Multi-pass membrane protein</topology>
    </subcellularLocation>
</comment>
<dbReference type="PANTHER" id="PTHR33932">
    <property type="entry name" value="NA(+)/H(+) ANTIPORTER SUBUNIT B"/>
    <property type="match status" value="1"/>
</dbReference>
<feature type="transmembrane region" description="Helical" evidence="7">
    <location>
        <begin position="9"/>
        <end position="26"/>
    </location>
</feature>
<keyword evidence="5 7" id="KW-1133">Transmembrane helix</keyword>
<gene>
    <name evidence="9" type="ORF">DespoDRAFT_02168</name>
</gene>
<keyword evidence="4 7" id="KW-0812">Transmembrane</keyword>
<sequence>MKSVIFKTTAHIVIGIMLLFSLYLLFRGHNEPGGGFIGALIAVIAFALLMLSESPHYVRKRIGLSPGMIALTGVGLSLGSGFFAAFSGKAYLTGLWCKTGLALGTPLLFDVGVYLAVIGGVLSILLDLAEELL</sequence>
<evidence type="ECO:0000313" key="10">
    <source>
        <dbReference type="Proteomes" id="UP000005778"/>
    </source>
</evidence>
<feature type="transmembrane region" description="Helical" evidence="7">
    <location>
        <begin position="107"/>
        <end position="129"/>
    </location>
</feature>
<dbReference type="Proteomes" id="UP000005778">
    <property type="component" value="Chromosome"/>
</dbReference>
<evidence type="ECO:0000256" key="6">
    <source>
        <dbReference type="ARBA" id="ARBA00023136"/>
    </source>
</evidence>
<feature type="transmembrane region" description="Helical" evidence="7">
    <location>
        <begin position="32"/>
        <end position="51"/>
    </location>
</feature>
<evidence type="ECO:0000259" key="8">
    <source>
        <dbReference type="Pfam" id="PF04039"/>
    </source>
</evidence>
<evidence type="ECO:0000256" key="3">
    <source>
        <dbReference type="ARBA" id="ARBA00022475"/>
    </source>
</evidence>
<dbReference type="PANTHER" id="PTHR33932:SF4">
    <property type="entry name" value="NA(+)_H(+) ANTIPORTER SUBUNIT B"/>
    <property type="match status" value="1"/>
</dbReference>
<reference evidence="9 10" key="2">
    <citation type="submission" date="2012-02" db="EMBL/GenBank/DDBJ databases">
        <title>Improved High-Quality Draft sequence of Desulfobacter postgatei 2ac9.</title>
        <authorList>
            <consortium name="US DOE Joint Genome Institute"/>
            <person name="Lucas S."/>
            <person name="Han J."/>
            <person name="Lapidus A."/>
            <person name="Cheng J.-F."/>
            <person name="Goodwin L."/>
            <person name="Pitluck S."/>
            <person name="Peters L."/>
            <person name="Ovchinnikova G."/>
            <person name="Held B."/>
            <person name="Detter J.C."/>
            <person name="Han C."/>
            <person name="Tapia R."/>
            <person name="Land M."/>
            <person name="Hauser L."/>
            <person name="Kyrpides N."/>
            <person name="Ivanova N."/>
            <person name="Pagani I."/>
            <person name="Orellana R."/>
            <person name="Lovley D."/>
            <person name="Woyke T."/>
        </authorList>
    </citation>
    <scope>NUCLEOTIDE SEQUENCE [LARGE SCALE GENOMIC DNA]</scope>
    <source>
        <strain evidence="9 10">2ac9</strain>
    </source>
</reference>
<evidence type="ECO:0000256" key="5">
    <source>
        <dbReference type="ARBA" id="ARBA00022989"/>
    </source>
</evidence>
<feature type="domain" description="Na+/H+ antiporter MnhB subunit-related protein" evidence="8">
    <location>
        <begin position="5"/>
        <end position="122"/>
    </location>
</feature>
<dbReference type="InterPro" id="IPR007182">
    <property type="entry name" value="MnhB"/>
</dbReference>
<feature type="transmembrane region" description="Helical" evidence="7">
    <location>
        <begin position="63"/>
        <end position="87"/>
    </location>
</feature>
<dbReference type="Pfam" id="PF04039">
    <property type="entry name" value="MnhB"/>
    <property type="match status" value="1"/>
</dbReference>
<name>I5B3I9_9BACT</name>
<comment type="similarity">
    <text evidence="2">Belongs to the CPA3 antiporters (TC 2.A.63) subunit B family.</text>
</comment>
<protein>
    <submittedName>
        <fullName evidence="9">Multisubunit Na+/H+ antiporter, MnhB subunit</fullName>
    </submittedName>
</protein>
<dbReference type="InterPro" id="IPR050622">
    <property type="entry name" value="CPA3_antiporter_subunitB"/>
</dbReference>
<evidence type="ECO:0000256" key="1">
    <source>
        <dbReference type="ARBA" id="ARBA00004651"/>
    </source>
</evidence>
<evidence type="ECO:0000256" key="4">
    <source>
        <dbReference type="ARBA" id="ARBA00022692"/>
    </source>
</evidence>
<organism evidence="9 10">
    <name type="scientific">Desulfobacter postgatei 2ac9</name>
    <dbReference type="NCBI Taxonomy" id="879212"/>
    <lineage>
        <taxon>Bacteria</taxon>
        <taxon>Pseudomonadati</taxon>
        <taxon>Thermodesulfobacteriota</taxon>
        <taxon>Desulfobacteria</taxon>
        <taxon>Desulfobacterales</taxon>
        <taxon>Desulfobacteraceae</taxon>
        <taxon>Desulfobacter</taxon>
    </lineage>
</organism>
<dbReference type="AlphaFoldDB" id="I5B3I9"/>
<dbReference type="eggNOG" id="COG2111">
    <property type="taxonomic scope" value="Bacteria"/>
</dbReference>
<dbReference type="EMBL" id="CM001488">
    <property type="protein sequence ID" value="EIM64052.1"/>
    <property type="molecule type" value="Genomic_DNA"/>
</dbReference>
<evidence type="ECO:0000256" key="2">
    <source>
        <dbReference type="ARBA" id="ARBA00009425"/>
    </source>
</evidence>
<dbReference type="GO" id="GO:0005886">
    <property type="term" value="C:plasma membrane"/>
    <property type="evidence" value="ECO:0007669"/>
    <property type="project" value="UniProtKB-SubCell"/>
</dbReference>
<proteinExistence type="inferred from homology"/>
<dbReference type="RefSeq" id="WP_004073437.1">
    <property type="nucleotide sequence ID" value="NZ_CM001488.1"/>
</dbReference>
<evidence type="ECO:0000313" key="9">
    <source>
        <dbReference type="EMBL" id="EIM64052.1"/>
    </source>
</evidence>
<keyword evidence="6 7" id="KW-0472">Membrane</keyword>
<reference evidence="9 10" key="1">
    <citation type="submission" date="2011-09" db="EMBL/GenBank/DDBJ databases">
        <authorList>
            <consortium name="US DOE Joint Genome Institute (JGI-PGF)"/>
            <person name="Lucas S."/>
            <person name="Han J."/>
            <person name="Lapidus A."/>
            <person name="Cheng J.-F."/>
            <person name="Goodwin L."/>
            <person name="Pitluck S."/>
            <person name="Peters L."/>
            <person name="Land M.L."/>
            <person name="Hauser L."/>
            <person name="Orellana R."/>
            <person name="Lovley D."/>
            <person name="Woyke T.J."/>
        </authorList>
    </citation>
    <scope>NUCLEOTIDE SEQUENCE [LARGE SCALE GENOMIC DNA]</scope>
    <source>
        <strain evidence="9 10">2ac9</strain>
    </source>
</reference>
<keyword evidence="3" id="KW-1003">Cell membrane</keyword>
<evidence type="ECO:0000256" key="7">
    <source>
        <dbReference type="SAM" id="Phobius"/>
    </source>
</evidence>